<sequence>MERRKQQKMTLQRLSMLIDALDVNCGDSFHAAMWCGLTPPGQPAGHQTSSAGPTRFLIFLILEDQEHPGWKCDWAEASMKLSEMLTHTVIAPGSQPQHVTAV</sequence>
<name>A0AAV9R0J8_9TELE</name>
<keyword evidence="2" id="KW-1185">Reference proteome</keyword>
<organism evidence="1 2">
    <name type="scientific">Crenichthys baileyi</name>
    <name type="common">White River springfish</name>
    <dbReference type="NCBI Taxonomy" id="28760"/>
    <lineage>
        <taxon>Eukaryota</taxon>
        <taxon>Metazoa</taxon>
        <taxon>Chordata</taxon>
        <taxon>Craniata</taxon>
        <taxon>Vertebrata</taxon>
        <taxon>Euteleostomi</taxon>
        <taxon>Actinopterygii</taxon>
        <taxon>Neopterygii</taxon>
        <taxon>Teleostei</taxon>
        <taxon>Neoteleostei</taxon>
        <taxon>Acanthomorphata</taxon>
        <taxon>Ovalentaria</taxon>
        <taxon>Atherinomorphae</taxon>
        <taxon>Cyprinodontiformes</taxon>
        <taxon>Goodeidae</taxon>
        <taxon>Crenichthys</taxon>
    </lineage>
</organism>
<dbReference type="AlphaFoldDB" id="A0AAV9R0J8"/>
<dbReference type="Proteomes" id="UP001311232">
    <property type="component" value="Unassembled WGS sequence"/>
</dbReference>
<proteinExistence type="predicted"/>
<dbReference type="EMBL" id="JAHHUM010002606">
    <property type="protein sequence ID" value="KAK5602658.1"/>
    <property type="molecule type" value="Genomic_DNA"/>
</dbReference>
<accession>A0AAV9R0J8</accession>
<reference evidence="1 2" key="1">
    <citation type="submission" date="2021-06" db="EMBL/GenBank/DDBJ databases">
        <authorList>
            <person name="Palmer J.M."/>
        </authorList>
    </citation>
    <scope>NUCLEOTIDE SEQUENCE [LARGE SCALE GENOMIC DNA]</scope>
    <source>
        <strain evidence="1 2">MEX-2019</strain>
        <tissue evidence="1">Muscle</tissue>
    </source>
</reference>
<comment type="caution">
    <text evidence="1">The sequence shown here is derived from an EMBL/GenBank/DDBJ whole genome shotgun (WGS) entry which is preliminary data.</text>
</comment>
<evidence type="ECO:0000313" key="2">
    <source>
        <dbReference type="Proteomes" id="UP001311232"/>
    </source>
</evidence>
<evidence type="ECO:0000313" key="1">
    <source>
        <dbReference type="EMBL" id="KAK5602658.1"/>
    </source>
</evidence>
<protein>
    <submittedName>
        <fullName evidence="1">Uncharacterized protein</fullName>
    </submittedName>
</protein>
<gene>
    <name evidence="1" type="ORF">CRENBAI_004787</name>
</gene>